<evidence type="ECO:0000313" key="5">
    <source>
        <dbReference type="EMBL" id="NYD72861.1"/>
    </source>
</evidence>
<dbReference type="RefSeq" id="WP_089912627.1">
    <property type="nucleotide sequence ID" value="NZ_BAAAPX010000001.1"/>
</dbReference>
<dbReference type="Pfam" id="PF00381">
    <property type="entry name" value="PTS-HPr"/>
    <property type="match status" value="1"/>
</dbReference>
<keyword evidence="6" id="KW-1185">Reference proteome</keyword>
<name>A0A852SVU6_9MICO</name>
<protein>
    <submittedName>
        <fullName evidence="5">Phosphocarrier protein</fullName>
    </submittedName>
</protein>
<keyword evidence="3" id="KW-0598">Phosphotransferase system</keyword>
<dbReference type="InterPro" id="IPR000032">
    <property type="entry name" value="HPr-like"/>
</dbReference>
<accession>A0A852SVU6</accession>
<dbReference type="EMBL" id="JACCBJ010000001">
    <property type="protein sequence ID" value="NYD72861.1"/>
    <property type="molecule type" value="Genomic_DNA"/>
</dbReference>
<dbReference type="SUPFAM" id="SSF55594">
    <property type="entry name" value="HPr-like"/>
    <property type="match status" value="1"/>
</dbReference>
<dbReference type="PANTHER" id="PTHR33705:SF2">
    <property type="entry name" value="PHOSPHOCARRIER PROTEIN NPR"/>
    <property type="match status" value="1"/>
</dbReference>
<gene>
    <name evidence="5" type="ORF">BJ963_000380</name>
</gene>
<dbReference type="CDD" id="cd00367">
    <property type="entry name" value="PTS-HPr_like"/>
    <property type="match status" value="1"/>
</dbReference>
<dbReference type="InterPro" id="IPR035895">
    <property type="entry name" value="HPr-like_sf"/>
</dbReference>
<evidence type="ECO:0000313" key="6">
    <source>
        <dbReference type="Proteomes" id="UP000589620"/>
    </source>
</evidence>
<comment type="caution">
    <text evidence="5">The sequence shown here is derived from an EMBL/GenBank/DDBJ whole genome shotgun (WGS) entry which is preliminary data.</text>
</comment>
<dbReference type="NCBIfam" id="TIGR01003">
    <property type="entry name" value="PTS_HPr_family"/>
    <property type="match status" value="1"/>
</dbReference>
<dbReference type="AlphaFoldDB" id="A0A852SVU6"/>
<proteinExistence type="predicted"/>
<dbReference type="GO" id="GO:0005737">
    <property type="term" value="C:cytoplasm"/>
    <property type="evidence" value="ECO:0007669"/>
    <property type="project" value="UniProtKB-SubCell"/>
</dbReference>
<sequence>MTERHATIASASGLHARPAKLFVQAVQEKAIPVTIAVGDGPELDARSILSLMGLAAGKGTVVTLRSDAPGAEGALDDLVELLETDLDAA</sequence>
<dbReference type="Proteomes" id="UP000589620">
    <property type="component" value="Unassembled WGS sequence"/>
</dbReference>
<organism evidence="5 6">
    <name type="scientific">Leifsonia soli</name>
    <dbReference type="NCBI Taxonomy" id="582665"/>
    <lineage>
        <taxon>Bacteria</taxon>
        <taxon>Bacillati</taxon>
        <taxon>Actinomycetota</taxon>
        <taxon>Actinomycetes</taxon>
        <taxon>Micrococcales</taxon>
        <taxon>Microbacteriaceae</taxon>
        <taxon>Leifsonia</taxon>
    </lineage>
</organism>
<dbReference type="PRINTS" id="PR00107">
    <property type="entry name" value="PHOSPHOCPHPR"/>
</dbReference>
<keyword evidence="2" id="KW-0963">Cytoplasm</keyword>
<comment type="subcellular location">
    <subcellularLocation>
        <location evidence="1">Cytoplasm</location>
    </subcellularLocation>
</comment>
<dbReference type="Gene3D" id="3.30.1340.10">
    <property type="entry name" value="HPr-like"/>
    <property type="match status" value="1"/>
</dbReference>
<dbReference type="PANTHER" id="PTHR33705">
    <property type="entry name" value="PHOSPHOCARRIER PROTEIN HPR"/>
    <property type="match status" value="1"/>
</dbReference>
<dbReference type="GO" id="GO:0009401">
    <property type="term" value="P:phosphoenolpyruvate-dependent sugar phosphotransferase system"/>
    <property type="evidence" value="ECO:0007669"/>
    <property type="project" value="UniProtKB-KW"/>
</dbReference>
<evidence type="ECO:0000256" key="2">
    <source>
        <dbReference type="ARBA" id="ARBA00022490"/>
    </source>
</evidence>
<evidence type="ECO:0000256" key="3">
    <source>
        <dbReference type="ARBA" id="ARBA00022683"/>
    </source>
</evidence>
<evidence type="ECO:0000256" key="1">
    <source>
        <dbReference type="ARBA" id="ARBA00004496"/>
    </source>
</evidence>
<reference evidence="5 6" key="1">
    <citation type="submission" date="2020-07" db="EMBL/GenBank/DDBJ databases">
        <title>Sequencing the genomes of 1000 actinobacteria strains.</title>
        <authorList>
            <person name="Klenk H.-P."/>
        </authorList>
    </citation>
    <scope>NUCLEOTIDE SEQUENCE [LARGE SCALE GENOMIC DNA]</scope>
    <source>
        <strain evidence="5 6">DSM 23871</strain>
    </source>
</reference>
<dbReference type="InterPro" id="IPR050399">
    <property type="entry name" value="HPr"/>
</dbReference>
<dbReference type="PROSITE" id="PS51350">
    <property type="entry name" value="PTS_HPR_DOM"/>
    <property type="match status" value="1"/>
</dbReference>
<evidence type="ECO:0000259" key="4">
    <source>
        <dbReference type="PROSITE" id="PS51350"/>
    </source>
</evidence>
<feature type="domain" description="HPr" evidence="4">
    <location>
        <begin position="1"/>
        <end position="89"/>
    </location>
</feature>